<name>A0A914L5C9_MELIC</name>
<organism evidence="1 2">
    <name type="scientific">Meloidogyne incognita</name>
    <name type="common">Southern root-knot nematode worm</name>
    <name type="synonym">Oxyuris incognita</name>
    <dbReference type="NCBI Taxonomy" id="6306"/>
    <lineage>
        <taxon>Eukaryota</taxon>
        <taxon>Metazoa</taxon>
        <taxon>Ecdysozoa</taxon>
        <taxon>Nematoda</taxon>
        <taxon>Chromadorea</taxon>
        <taxon>Rhabditida</taxon>
        <taxon>Tylenchina</taxon>
        <taxon>Tylenchomorpha</taxon>
        <taxon>Tylenchoidea</taxon>
        <taxon>Meloidogynidae</taxon>
        <taxon>Meloidogyninae</taxon>
        <taxon>Meloidogyne</taxon>
        <taxon>Meloidogyne incognita group</taxon>
    </lineage>
</organism>
<evidence type="ECO:0000313" key="2">
    <source>
        <dbReference type="WBParaSite" id="Minc3s00230g08133"/>
    </source>
</evidence>
<dbReference type="AlphaFoldDB" id="A0A914L5C9"/>
<sequence>MKKDRKNLALHDQIFWNCRGRNHWSRTVSINHNAIAAKSARTSPWACHHYSLQINSKFVKKTKKPESWLSDLRHLQKLTLDQRNQQWW</sequence>
<accession>A0A914L5C9</accession>
<keyword evidence="1" id="KW-1185">Reference proteome</keyword>
<dbReference type="WBParaSite" id="Minc3s00230g08133">
    <property type="protein sequence ID" value="Minc3s00230g08133"/>
    <property type="gene ID" value="Minc3s00230g08133"/>
</dbReference>
<reference evidence="2" key="1">
    <citation type="submission" date="2022-11" db="UniProtKB">
        <authorList>
            <consortium name="WormBaseParasite"/>
        </authorList>
    </citation>
    <scope>IDENTIFICATION</scope>
</reference>
<protein>
    <submittedName>
        <fullName evidence="2">Uncharacterized protein</fullName>
    </submittedName>
</protein>
<evidence type="ECO:0000313" key="1">
    <source>
        <dbReference type="Proteomes" id="UP000887563"/>
    </source>
</evidence>
<dbReference type="Proteomes" id="UP000887563">
    <property type="component" value="Unplaced"/>
</dbReference>
<proteinExistence type="predicted"/>